<proteinExistence type="predicted"/>
<sequence length="133" mass="14944">MKKSDDIDIANRVGKNSISFFVAELMKNKETATAKATTKENKDEDDEKGKEKLLQCHGVTQPSCMLHNGTPQKSSLTHTHIRMSLATHSLIIKIKRIKEMAADKIVNEEKSCQELYMRSVSLFQLVTISFSAC</sequence>
<protein>
    <submittedName>
        <fullName evidence="2">CLUMA_CG011432, isoform A</fullName>
    </submittedName>
</protein>
<accession>A0A1J1ICQ4</accession>
<evidence type="ECO:0000256" key="1">
    <source>
        <dbReference type="SAM" id="MobiDB-lite"/>
    </source>
</evidence>
<evidence type="ECO:0000313" key="3">
    <source>
        <dbReference type="Proteomes" id="UP000183832"/>
    </source>
</evidence>
<dbReference type="AlphaFoldDB" id="A0A1J1ICQ4"/>
<organism evidence="2 3">
    <name type="scientific">Clunio marinus</name>
    <dbReference type="NCBI Taxonomy" id="568069"/>
    <lineage>
        <taxon>Eukaryota</taxon>
        <taxon>Metazoa</taxon>
        <taxon>Ecdysozoa</taxon>
        <taxon>Arthropoda</taxon>
        <taxon>Hexapoda</taxon>
        <taxon>Insecta</taxon>
        <taxon>Pterygota</taxon>
        <taxon>Neoptera</taxon>
        <taxon>Endopterygota</taxon>
        <taxon>Diptera</taxon>
        <taxon>Nematocera</taxon>
        <taxon>Chironomoidea</taxon>
        <taxon>Chironomidae</taxon>
        <taxon>Clunio</taxon>
    </lineage>
</organism>
<evidence type="ECO:0000313" key="2">
    <source>
        <dbReference type="EMBL" id="CRK98063.1"/>
    </source>
</evidence>
<dbReference type="EMBL" id="CVRI01000047">
    <property type="protein sequence ID" value="CRK98063.1"/>
    <property type="molecule type" value="Genomic_DNA"/>
</dbReference>
<reference evidence="2 3" key="1">
    <citation type="submission" date="2015-04" db="EMBL/GenBank/DDBJ databases">
        <authorList>
            <person name="Syromyatnikov M.Y."/>
            <person name="Popov V.N."/>
        </authorList>
    </citation>
    <scope>NUCLEOTIDE SEQUENCE [LARGE SCALE GENOMIC DNA]</scope>
</reference>
<keyword evidence="3" id="KW-1185">Reference proteome</keyword>
<gene>
    <name evidence="2" type="ORF">CLUMA_CG011432</name>
</gene>
<dbReference type="Proteomes" id="UP000183832">
    <property type="component" value="Unassembled WGS sequence"/>
</dbReference>
<feature type="region of interest" description="Disordered" evidence="1">
    <location>
        <begin position="31"/>
        <end position="50"/>
    </location>
</feature>
<name>A0A1J1ICQ4_9DIPT</name>